<dbReference type="EMBL" id="GL449103">
    <property type="protein sequence ID" value="EFN83250.1"/>
    <property type="molecule type" value="Genomic_DNA"/>
</dbReference>
<evidence type="ECO:0000313" key="2">
    <source>
        <dbReference type="Proteomes" id="UP000008237"/>
    </source>
</evidence>
<sequence length="151" mass="17479">IRYFNLFKMPNLPQDPRTLLETPRIVRTVQMGSGQYWHNGLYTCLEKSLSHVHNSMDIVLNFNIDGLPIHNNSKLQFWPILRSIYNFNTEPMIIGIYCGENKPPTPNEFLTPFVNELLTILNNGIIINGYKINIHIRCFICDTPARSFIKG</sequence>
<protein>
    <submittedName>
        <fullName evidence="1">Uncharacterized protein</fullName>
    </submittedName>
</protein>
<dbReference type="STRING" id="610380.E2BM30"/>
<reference evidence="1 2" key="1">
    <citation type="journal article" date="2010" name="Science">
        <title>Genomic comparison of the ants Camponotus floridanus and Harpegnathos saltator.</title>
        <authorList>
            <person name="Bonasio R."/>
            <person name="Zhang G."/>
            <person name="Ye C."/>
            <person name="Mutti N.S."/>
            <person name="Fang X."/>
            <person name="Qin N."/>
            <person name="Donahue G."/>
            <person name="Yang P."/>
            <person name="Li Q."/>
            <person name="Li C."/>
            <person name="Zhang P."/>
            <person name="Huang Z."/>
            <person name="Berger S.L."/>
            <person name="Reinberg D."/>
            <person name="Wang J."/>
            <person name="Liebig J."/>
        </authorList>
    </citation>
    <scope>NUCLEOTIDE SEQUENCE [LARGE SCALE GENOMIC DNA]</scope>
    <source>
        <strain evidence="1 2">R22 G/1</strain>
    </source>
</reference>
<organism evidence="2">
    <name type="scientific">Harpegnathos saltator</name>
    <name type="common">Jerdon's jumping ant</name>
    <dbReference type="NCBI Taxonomy" id="610380"/>
    <lineage>
        <taxon>Eukaryota</taxon>
        <taxon>Metazoa</taxon>
        <taxon>Ecdysozoa</taxon>
        <taxon>Arthropoda</taxon>
        <taxon>Hexapoda</taxon>
        <taxon>Insecta</taxon>
        <taxon>Pterygota</taxon>
        <taxon>Neoptera</taxon>
        <taxon>Endopterygota</taxon>
        <taxon>Hymenoptera</taxon>
        <taxon>Apocrita</taxon>
        <taxon>Aculeata</taxon>
        <taxon>Formicoidea</taxon>
        <taxon>Formicidae</taxon>
        <taxon>Ponerinae</taxon>
        <taxon>Ponerini</taxon>
        <taxon>Harpegnathos</taxon>
    </lineage>
</organism>
<dbReference type="OrthoDB" id="7699050at2759"/>
<evidence type="ECO:0000313" key="1">
    <source>
        <dbReference type="EMBL" id="EFN83250.1"/>
    </source>
</evidence>
<gene>
    <name evidence="1" type="ORF">EAI_00091</name>
</gene>
<name>E2BM30_HARSA</name>
<feature type="non-terminal residue" evidence="1">
    <location>
        <position position="1"/>
    </location>
</feature>
<keyword evidence="2" id="KW-1185">Reference proteome</keyword>
<dbReference type="OMA" id="INIHIRC"/>
<dbReference type="InParanoid" id="E2BM30"/>
<proteinExistence type="predicted"/>
<accession>E2BM30</accession>
<dbReference type="AlphaFoldDB" id="E2BM30"/>
<dbReference type="PANTHER" id="PTHR33053:SF25">
    <property type="entry name" value="TRANSPOSASE DOMAIN-CONTAINING PROTEIN"/>
    <property type="match status" value="1"/>
</dbReference>
<dbReference type="PANTHER" id="PTHR33053">
    <property type="entry name" value="PROTEIN, PUTATIVE-RELATED"/>
    <property type="match status" value="1"/>
</dbReference>
<dbReference type="Proteomes" id="UP000008237">
    <property type="component" value="Unassembled WGS sequence"/>
</dbReference>
<feature type="non-terminal residue" evidence="1">
    <location>
        <position position="151"/>
    </location>
</feature>